<proteinExistence type="predicted"/>
<gene>
    <name evidence="2" type="ORF">Pan181_43810</name>
</gene>
<evidence type="ECO:0000313" key="2">
    <source>
        <dbReference type="EMBL" id="QDU58154.1"/>
    </source>
</evidence>
<name>A0A518ATU9_9BACT</name>
<accession>A0A518ATU9</accession>
<sequence>MTNSRAASKLWLWLALAAVLLAMVVLFWGFADPTRWIIVETTGLPWPKSAEVLGSDYQEAGPFGTDFVRTIHLEMSQADANAWLQSSPFGGRVAWQSGPVTPIESQLFPISVGDDPTLRSAKADLESEQALLVIQPQTGEAWLQIWND</sequence>
<dbReference type="Proteomes" id="UP000315750">
    <property type="component" value="Chromosome"/>
</dbReference>
<keyword evidence="1" id="KW-0472">Membrane</keyword>
<dbReference type="AlphaFoldDB" id="A0A518ATU9"/>
<organism evidence="2 3">
    <name type="scientific">Aeoliella mucimassa</name>
    <dbReference type="NCBI Taxonomy" id="2527972"/>
    <lineage>
        <taxon>Bacteria</taxon>
        <taxon>Pseudomonadati</taxon>
        <taxon>Planctomycetota</taxon>
        <taxon>Planctomycetia</taxon>
        <taxon>Pirellulales</taxon>
        <taxon>Lacipirellulaceae</taxon>
        <taxon>Aeoliella</taxon>
    </lineage>
</organism>
<protein>
    <submittedName>
        <fullName evidence="2">Uncharacterized protein</fullName>
    </submittedName>
</protein>
<dbReference type="KEGG" id="amuc:Pan181_43810"/>
<keyword evidence="3" id="KW-1185">Reference proteome</keyword>
<dbReference type="EMBL" id="CP036278">
    <property type="protein sequence ID" value="QDU58154.1"/>
    <property type="molecule type" value="Genomic_DNA"/>
</dbReference>
<reference evidence="2 3" key="1">
    <citation type="submission" date="2019-02" db="EMBL/GenBank/DDBJ databases">
        <title>Deep-cultivation of Planctomycetes and their phenomic and genomic characterization uncovers novel biology.</title>
        <authorList>
            <person name="Wiegand S."/>
            <person name="Jogler M."/>
            <person name="Boedeker C."/>
            <person name="Pinto D."/>
            <person name="Vollmers J."/>
            <person name="Rivas-Marin E."/>
            <person name="Kohn T."/>
            <person name="Peeters S.H."/>
            <person name="Heuer A."/>
            <person name="Rast P."/>
            <person name="Oberbeckmann S."/>
            <person name="Bunk B."/>
            <person name="Jeske O."/>
            <person name="Meyerdierks A."/>
            <person name="Storesund J.E."/>
            <person name="Kallscheuer N."/>
            <person name="Luecker S."/>
            <person name="Lage O.M."/>
            <person name="Pohl T."/>
            <person name="Merkel B.J."/>
            <person name="Hornburger P."/>
            <person name="Mueller R.-W."/>
            <person name="Bruemmer F."/>
            <person name="Labrenz M."/>
            <person name="Spormann A.M."/>
            <person name="Op den Camp H."/>
            <person name="Overmann J."/>
            <person name="Amann R."/>
            <person name="Jetten M.S.M."/>
            <person name="Mascher T."/>
            <person name="Medema M.H."/>
            <person name="Devos D.P."/>
            <person name="Kaster A.-K."/>
            <person name="Ovreas L."/>
            <person name="Rohde M."/>
            <person name="Galperin M.Y."/>
            <person name="Jogler C."/>
        </authorList>
    </citation>
    <scope>NUCLEOTIDE SEQUENCE [LARGE SCALE GENOMIC DNA]</scope>
    <source>
        <strain evidence="2 3">Pan181</strain>
    </source>
</reference>
<feature type="transmembrane region" description="Helical" evidence="1">
    <location>
        <begin position="12"/>
        <end position="31"/>
    </location>
</feature>
<dbReference type="RefSeq" id="WP_145249755.1">
    <property type="nucleotide sequence ID" value="NZ_CP036278.1"/>
</dbReference>
<keyword evidence="1" id="KW-0812">Transmembrane</keyword>
<keyword evidence="1" id="KW-1133">Transmembrane helix</keyword>
<evidence type="ECO:0000313" key="3">
    <source>
        <dbReference type="Proteomes" id="UP000315750"/>
    </source>
</evidence>
<evidence type="ECO:0000256" key="1">
    <source>
        <dbReference type="SAM" id="Phobius"/>
    </source>
</evidence>